<dbReference type="EMBL" id="CP064787">
    <property type="protein sequence ID" value="QSG04644.1"/>
    <property type="molecule type" value="Genomic_DNA"/>
</dbReference>
<organism evidence="2 3">
    <name type="scientific">Halapricum desulfuricans</name>
    <dbReference type="NCBI Taxonomy" id="2841257"/>
    <lineage>
        <taxon>Archaea</taxon>
        <taxon>Methanobacteriati</taxon>
        <taxon>Methanobacteriota</taxon>
        <taxon>Stenosarchaea group</taxon>
        <taxon>Halobacteria</taxon>
        <taxon>Halobacteriales</taxon>
        <taxon>Haloarculaceae</taxon>
        <taxon>Halapricum</taxon>
    </lineage>
</organism>
<evidence type="ECO:0000313" key="3">
    <source>
        <dbReference type="Proteomes" id="UP000663525"/>
    </source>
</evidence>
<name>A0A897MVW0_9EURY</name>
<feature type="compositionally biased region" description="Basic and acidic residues" evidence="1">
    <location>
        <begin position="43"/>
        <end position="57"/>
    </location>
</feature>
<evidence type="ECO:0000256" key="1">
    <source>
        <dbReference type="SAM" id="MobiDB-lite"/>
    </source>
</evidence>
<dbReference type="Proteomes" id="UP000663525">
    <property type="component" value="Chromosome"/>
</dbReference>
<dbReference type="GeneID" id="68853942"/>
<dbReference type="RefSeq" id="WP_229114096.1">
    <property type="nucleotide sequence ID" value="NZ_CP064787.1"/>
</dbReference>
<dbReference type="AlphaFoldDB" id="A0A897MVW0"/>
<feature type="region of interest" description="Disordered" evidence="1">
    <location>
        <begin position="22"/>
        <end position="57"/>
    </location>
</feature>
<reference evidence="2" key="1">
    <citation type="submission" date="2020-11" db="EMBL/GenBank/DDBJ databases">
        <title>Carbohydrate-dependent, anaerobic sulfur respiration: A novel catabolism in halophilic archaea.</title>
        <authorList>
            <person name="Sorokin D.Y."/>
            <person name="Messina E."/>
            <person name="Smedile F."/>
            <person name="La Cono V."/>
            <person name="Hallsworth J.E."/>
            <person name="Yakimov M.M."/>
        </authorList>
    </citation>
    <scope>NUCLEOTIDE SEQUENCE</scope>
    <source>
        <strain evidence="2">HSR12-1</strain>
    </source>
</reference>
<evidence type="ECO:0000313" key="2">
    <source>
        <dbReference type="EMBL" id="QSG04644.1"/>
    </source>
</evidence>
<feature type="compositionally biased region" description="Basic residues" evidence="1">
    <location>
        <begin position="28"/>
        <end position="37"/>
    </location>
</feature>
<gene>
    <name evidence="2" type="ORF">HSR121_0288</name>
</gene>
<protein>
    <submittedName>
        <fullName evidence="2">Uncharacterized protein</fullName>
    </submittedName>
</protein>
<proteinExistence type="predicted"/>
<accession>A0A897MVW0</accession>
<sequence>MNGSEPTETDNPCHREWFVDHVRERRLNHQPRGRQPRRSPSQRGHEEMRRKEHVRQY</sequence>